<evidence type="ECO:0000256" key="1">
    <source>
        <dbReference type="SAM" id="MobiDB-lite"/>
    </source>
</evidence>
<dbReference type="PANTHER" id="PTHR47331:SF5">
    <property type="entry name" value="RIBONUCLEASE H"/>
    <property type="match status" value="1"/>
</dbReference>
<evidence type="ECO:0000313" key="3">
    <source>
        <dbReference type="EMBL" id="GBN05958.1"/>
    </source>
</evidence>
<proteinExistence type="predicted"/>
<feature type="region of interest" description="Disordered" evidence="1">
    <location>
        <begin position="1"/>
        <end position="20"/>
    </location>
</feature>
<name>A0A4Y2KUJ2_ARAVE</name>
<organism evidence="3 4">
    <name type="scientific">Araneus ventricosus</name>
    <name type="common">Orbweaver spider</name>
    <name type="synonym">Epeira ventricosa</name>
    <dbReference type="NCBI Taxonomy" id="182803"/>
    <lineage>
        <taxon>Eukaryota</taxon>
        <taxon>Metazoa</taxon>
        <taxon>Ecdysozoa</taxon>
        <taxon>Arthropoda</taxon>
        <taxon>Chelicerata</taxon>
        <taxon>Arachnida</taxon>
        <taxon>Araneae</taxon>
        <taxon>Araneomorphae</taxon>
        <taxon>Entelegynae</taxon>
        <taxon>Araneoidea</taxon>
        <taxon>Araneidae</taxon>
        <taxon>Araneus</taxon>
    </lineage>
</organism>
<reference evidence="3 4" key="1">
    <citation type="journal article" date="2019" name="Sci. Rep.">
        <title>Orb-weaving spider Araneus ventricosus genome elucidates the spidroin gene catalogue.</title>
        <authorList>
            <person name="Kono N."/>
            <person name="Nakamura H."/>
            <person name="Ohtoshi R."/>
            <person name="Moran D.A.P."/>
            <person name="Shinohara A."/>
            <person name="Yoshida Y."/>
            <person name="Fujiwara M."/>
            <person name="Mori M."/>
            <person name="Tomita M."/>
            <person name="Arakawa K."/>
        </authorList>
    </citation>
    <scope>NUCLEOTIDE SEQUENCE [LARGE SCALE GENOMIC DNA]</scope>
</reference>
<keyword evidence="4" id="KW-1185">Reference proteome</keyword>
<comment type="caution">
    <text evidence="3">The sequence shown here is derived from an EMBL/GenBank/DDBJ whole genome shotgun (WGS) entry which is preliminary data.</text>
</comment>
<dbReference type="OrthoDB" id="6431939at2759"/>
<accession>A0A4Y2KUJ2</accession>
<sequence>MTKATPELAPPSPTFRATPTGGRLAATYDLACNRQHTRRIFSGIRFRTCGPPVPRSRLNTRPPRPWSKWKKQYIMDLLNAHALKNPNPQQNIKIHDVVLLEGDNKSKLLWRLGRVIQVFPDRDGGIRSCLLKTSDETLKRPVQLLYPLEL</sequence>
<dbReference type="InterPro" id="IPR040676">
    <property type="entry name" value="DUF5641"/>
</dbReference>
<evidence type="ECO:0000313" key="4">
    <source>
        <dbReference type="Proteomes" id="UP000499080"/>
    </source>
</evidence>
<dbReference type="AlphaFoldDB" id="A0A4Y2KUJ2"/>
<gene>
    <name evidence="3" type="ORF">AVEN_215372_1</name>
</gene>
<feature type="domain" description="DUF5641" evidence="2">
    <location>
        <begin position="66"/>
        <end position="147"/>
    </location>
</feature>
<dbReference type="Pfam" id="PF18701">
    <property type="entry name" value="DUF5641"/>
    <property type="match status" value="1"/>
</dbReference>
<evidence type="ECO:0000259" key="2">
    <source>
        <dbReference type="Pfam" id="PF18701"/>
    </source>
</evidence>
<dbReference type="Proteomes" id="UP000499080">
    <property type="component" value="Unassembled WGS sequence"/>
</dbReference>
<protein>
    <recommendedName>
        <fullName evidence="2">DUF5641 domain-containing protein</fullName>
    </recommendedName>
</protein>
<dbReference type="EMBL" id="BGPR01005018">
    <property type="protein sequence ID" value="GBN05958.1"/>
    <property type="molecule type" value="Genomic_DNA"/>
</dbReference>
<dbReference type="PANTHER" id="PTHR47331">
    <property type="entry name" value="PHD-TYPE DOMAIN-CONTAINING PROTEIN"/>
    <property type="match status" value="1"/>
</dbReference>